<comment type="caution">
    <text evidence="1">The sequence shown here is derived from an EMBL/GenBank/DDBJ whole genome shotgun (WGS) entry which is preliminary data.</text>
</comment>
<dbReference type="EMBL" id="MU970089">
    <property type="protein sequence ID" value="KAK9321817.1"/>
    <property type="molecule type" value="Genomic_DNA"/>
</dbReference>
<evidence type="ECO:0000313" key="1">
    <source>
        <dbReference type="EMBL" id="KAK9321817.1"/>
    </source>
</evidence>
<gene>
    <name evidence="1" type="ORF">V1517DRAFT_368109</name>
</gene>
<sequence>MKSSLMAAKIATLRAAVLSVVLVVFTVGLAISYHSLDSAQSYSLSVDVNSPDVFHTAHQAVLAKQAHNTSLGFGEIVYISMPYRTDRQDAMTLLASWYGLKLKLIPGVIGSDMSAKAIPDEAPPDLRPSVLGCYRAHANAWRYLLESGMETLLIFEDDLDWNPNIKRTLEKLSLQMQNSKIRLTEPSEHERATAPYGLDWDVLYIGSWKHGGNPDFKDLVQIWDDPDVPDSSHLTNGTLQALYEFGLADDQIGKKRVLSPSYWTVTTTAYAITRRGAERLLMLLSYIGELHGDVDQDINRFFREGRLNGYSLTPPAFSQFRVSGAKDSDNIQLGETTNGRGNLHGWSVNLEGSARQSMADSLKLANWNEYARARGAKSTASPEVMNLAVRTRSSRRIMVK</sequence>
<organism evidence="1 2">
    <name type="scientific">Lipomyces orientalis</name>
    <dbReference type="NCBI Taxonomy" id="1233043"/>
    <lineage>
        <taxon>Eukaryota</taxon>
        <taxon>Fungi</taxon>
        <taxon>Dikarya</taxon>
        <taxon>Ascomycota</taxon>
        <taxon>Saccharomycotina</taxon>
        <taxon>Lipomycetes</taxon>
        <taxon>Lipomycetales</taxon>
        <taxon>Lipomycetaceae</taxon>
        <taxon>Lipomyces</taxon>
    </lineage>
</organism>
<dbReference type="Proteomes" id="UP001489719">
    <property type="component" value="Unassembled WGS sequence"/>
</dbReference>
<keyword evidence="2" id="KW-1185">Reference proteome</keyword>
<name>A0ACC3TLQ0_9ASCO</name>
<accession>A0ACC3TLQ0</accession>
<protein>
    <submittedName>
        <fullName evidence="1">Uncharacterized protein</fullName>
    </submittedName>
</protein>
<reference evidence="2" key="1">
    <citation type="journal article" date="2024" name="Front. Bioeng. Biotechnol.">
        <title>Genome-scale model development and genomic sequencing of the oleaginous clade Lipomyces.</title>
        <authorList>
            <person name="Czajka J.J."/>
            <person name="Han Y."/>
            <person name="Kim J."/>
            <person name="Mondo S.J."/>
            <person name="Hofstad B.A."/>
            <person name="Robles A."/>
            <person name="Haridas S."/>
            <person name="Riley R."/>
            <person name="LaButti K."/>
            <person name="Pangilinan J."/>
            <person name="Andreopoulos W."/>
            <person name="Lipzen A."/>
            <person name="Yan J."/>
            <person name="Wang M."/>
            <person name="Ng V."/>
            <person name="Grigoriev I.V."/>
            <person name="Spatafora J.W."/>
            <person name="Magnuson J.K."/>
            <person name="Baker S.E."/>
            <person name="Pomraning K.R."/>
        </authorList>
    </citation>
    <scope>NUCLEOTIDE SEQUENCE [LARGE SCALE GENOMIC DNA]</scope>
    <source>
        <strain evidence="2">CBS 10300</strain>
    </source>
</reference>
<proteinExistence type="predicted"/>
<evidence type="ECO:0000313" key="2">
    <source>
        <dbReference type="Proteomes" id="UP001489719"/>
    </source>
</evidence>